<feature type="domain" description="Major facilitator superfamily (MFS) profile" evidence="7">
    <location>
        <begin position="1"/>
        <end position="209"/>
    </location>
</feature>
<feature type="transmembrane region" description="Helical" evidence="6">
    <location>
        <begin position="65"/>
        <end position="83"/>
    </location>
</feature>
<evidence type="ECO:0000256" key="6">
    <source>
        <dbReference type="SAM" id="Phobius"/>
    </source>
</evidence>
<dbReference type="AlphaFoldDB" id="A0A916RDD4"/>
<evidence type="ECO:0000256" key="2">
    <source>
        <dbReference type="ARBA" id="ARBA00022448"/>
    </source>
</evidence>
<evidence type="ECO:0000313" key="8">
    <source>
        <dbReference type="EMBL" id="GGA53660.1"/>
    </source>
</evidence>
<evidence type="ECO:0000256" key="5">
    <source>
        <dbReference type="ARBA" id="ARBA00023136"/>
    </source>
</evidence>
<dbReference type="PANTHER" id="PTHR23505">
    <property type="entry name" value="SPINSTER"/>
    <property type="match status" value="1"/>
</dbReference>
<sequence length="224" mass="24572">METAVREPWRPIEDIREIFSNRTAMFLVLAFIGANFVAAVFLTWMPTFLHQKFHMSLSLSGLNSTVYIQIASVLGVLTGGALADSWQRRFRGGRMLAQSLGLFCGVPFLFLTGWSRSLVLLITAMIGFGYFKGLYDANIFASLYDVVPIERRGASAGILNSLGWLGGGFAPVIIALGAAHYGMSASISTTAVVYLMTGLLMLYTARRLERESKMSANNNETGKY</sequence>
<dbReference type="EMBL" id="BMJB01000001">
    <property type="protein sequence ID" value="GGA53660.1"/>
    <property type="molecule type" value="Genomic_DNA"/>
</dbReference>
<protein>
    <recommendedName>
        <fullName evidence="7">Major facilitator superfamily (MFS) profile domain-containing protein</fullName>
    </recommendedName>
</protein>
<comment type="caution">
    <text evidence="8">The sequence shown here is derived from an EMBL/GenBank/DDBJ whole genome shotgun (WGS) entry which is preliminary data.</text>
</comment>
<feature type="transmembrane region" description="Helical" evidence="6">
    <location>
        <begin position="24"/>
        <end position="45"/>
    </location>
</feature>
<feature type="transmembrane region" description="Helical" evidence="6">
    <location>
        <begin position="185"/>
        <end position="205"/>
    </location>
</feature>
<reference evidence="8" key="1">
    <citation type="journal article" date="2014" name="Int. J. Syst. Evol. Microbiol.">
        <title>Complete genome sequence of Corynebacterium casei LMG S-19264T (=DSM 44701T), isolated from a smear-ripened cheese.</title>
        <authorList>
            <consortium name="US DOE Joint Genome Institute (JGI-PGF)"/>
            <person name="Walter F."/>
            <person name="Albersmeier A."/>
            <person name="Kalinowski J."/>
            <person name="Ruckert C."/>
        </authorList>
    </citation>
    <scope>NUCLEOTIDE SEQUENCE</scope>
    <source>
        <strain evidence="8">CGMCC 1.15447</strain>
    </source>
</reference>
<dbReference type="Gene3D" id="1.20.1250.20">
    <property type="entry name" value="MFS general substrate transporter like domains"/>
    <property type="match status" value="1"/>
</dbReference>
<organism evidence="8 9">
    <name type="scientific">Edaphobacter acidisoli</name>
    <dbReference type="NCBI Taxonomy" id="2040573"/>
    <lineage>
        <taxon>Bacteria</taxon>
        <taxon>Pseudomonadati</taxon>
        <taxon>Acidobacteriota</taxon>
        <taxon>Terriglobia</taxon>
        <taxon>Terriglobales</taxon>
        <taxon>Acidobacteriaceae</taxon>
        <taxon>Edaphobacter</taxon>
    </lineage>
</organism>
<reference evidence="8" key="2">
    <citation type="submission" date="2020-09" db="EMBL/GenBank/DDBJ databases">
        <authorList>
            <person name="Sun Q."/>
            <person name="Zhou Y."/>
        </authorList>
    </citation>
    <scope>NUCLEOTIDE SEQUENCE</scope>
    <source>
        <strain evidence="8">CGMCC 1.15447</strain>
    </source>
</reference>
<evidence type="ECO:0000313" key="9">
    <source>
        <dbReference type="Proteomes" id="UP000648801"/>
    </source>
</evidence>
<dbReference type="InterPro" id="IPR011701">
    <property type="entry name" value="MFS"/>
</dbReference>
<accession>A0A916RDD4</accession>
<keyword evidence="5 6" id="KW-0472">Membrane</keyword>
<evidence type="ECO:0000256" key="1">
    <source>
        <dbReference type="ARBA" id="ARBA00004141"/>
    </source>
</evidence>
<dbReference type="GO" id="GO:0022857">
    <property type="term" value="F:transmembrane transporter activity"/>
    <property type="evidence" value="ECO:0007669"/>
    <property type="project" value="InterPro"/>
</dbReference>
<dbReference type="Pfam" id="PF07690">
    <property type="entry name" value="MFS_1"/>
    <property type="match status" value="1"/>
</dbReference>
<evidence type="ECO:0000256" key="4">
    <source>
        <dbReference type="ARBA" id="ARBA00022989"/>
    </source>
</evidence>
<dbReference type="PROSITE" id="PS50850">
    <property type="entry name" value="MFS"/>
    <property type="match status" value="1"/>
</dbReference>
<dbReference type="InterPro" id="IPR044770">
    <property type="entry name" value="MFS_spinster-like"/>
</dbReference>
<keyword evidence="3 6" id="KW-0812">Transmembrane</keyword>
<dbReference type="SUPFAM" id="SSF103473">
    <property type="entry name" value="MFS general substrate transporter"/>
    <property type="match status" value="1"/>
</dbReference>
<feature type="transmembrane region" description="Helical" evidence="6">
    <location>
        <begin position="118"/>
        <end position="135"/>
    </location>
</feature>
<evidence type="ECO:0000256" key="3">
    <source>
        <dbReference type="ARBA" id="ARBA00022692"/>
    </source>
</evidence>
<keyword evidence="2" id="KW-0813">Transport</keyword>
<name>A0A916RDD4_9BACT</name>
<dbReference type="InterPro" id="IPR036259">
    <property type="entry name" value="MFS_trans_sf"/>
</dbReference>
<keyword evidence="9" id="KW-1185">Reference proteome</keyword>
<dbReference type="InterPro" id="IPR020846">
    <property type="entry name" value="MFS_dom"/>
</dbReference>
<proteinExistence type="predicted"/>
<dbReference type="PANTHER" id="PTHR23505:SF79">
    <property type="entry name" value="PROTEIN SPINSTER"/>
    <property type="match status" value="1"/>
</dbReference>
<dbReference type="GO" id="GO:0016020">
    <property type="term" value="C:membrane"/>
    <property type="evidence" value="ECO:0007669"/>
    <property type="project" value="UniProtKB-SubCell"/>
</dbReference>
<keyword evidence="4 6" id="KW-1133">Transmembrane helix</keyword>
<evidence type="ECO:0000259" key="7">
    <source>
        <dbReference type="PROSITE" id="PS50850"/>
    </source>
</evidence>
<comment type="subcellular location">
    <subcellularLocation>
        <location evidence="1">Membrane</location>
        <topology evidence="1">Multi-pass membrane protein</topology>
    </subcellularLocation>
</comment>
<feature type="transmembrane region" description="Helical" evidence="6">
    <location>
        <begin position="156"/>
        <end position="179"/>
    </location>
</feature>
<gene>
    <name evidence="8" type="ORF">GCM10011507_00990</name>
</gene>
<dbReference type="Proteomes" id="UP000648801">
    <property type="component" value="Unassembled WGS sequence"/>
</dbReference>
<feature type="transmembrane region" description="Helical" evidence="6">
    <location>
        <begin position="95"/>
        <end position="112"/>
    </location>
</feature>